<dbReference type="AlphaFoldDB" id="U7PX10"/>
<proteinExistence type="predicted"/>
<protein>
    <recommendedName>
        <fullName evidence="2">VOC domain-containing protein</fullName>
    </recommendedName>
</protein>
<dbReference type="GO" id="GO:0046491">
    <property type="term" value="P:L-methylmalonyl-CoA metabolic process"/>
    <property type="evidence" value="ECO:0007669"/>
    <property type="project" value="TreeGrafter"/>
</dbReference>
<evidence type="ECO:0000313" key="3">
    <source>
        <dbReference type="EMBL" id="ERS99451.1"/>
    </source>
</evidence>
<dbReference type="InterPro" id="IPR029068">
    <property type="entry name" value="Glyas_Bleomycin-R_OHBP_Dase"/>
</dbReference>
<evidence type="ECO:0000256" key="1">
    <source>
        <dbReference type="ARBA" id="ARBA00022723"/>
    </source>
</evidence>
<dbReference type="GO" id="GO:0046872">
    <property type="term" value="F:metal ion binding"/>
    <property type="evidence" value="ECO:0007669"/>
    <property type="project" value="UniProtKB-KW"/>
</dbReference>
<dbReference type="Gene3D" id="3.10.180.10">
    <property type="entry name" value="2,3-Dihydroxybiphenyl 1,2-Dioxygenase, domain 1"/>
    <property type="match status" value="1"/>
</dbReference>
<gene>
    <name evidence="3" type="ORF">HMPREF1624_04651</name>
</gene>
<dbReference type="GO" id="GO:0004493">
    <property type="term" value="F:methylmalonyl-CoA epimerase activity"/>
    <property type="evidence" value="ECO:0007669"/>
    <property type="project" value="TreeGrafter"/>
</dbReference>
<sequence length="220" mass="25005">MADEPGGGYRVTFKDPVVGVPLHLVYEQAPVTAQGGVPSCDRAFNFVRRRRRRCCLTIVSPVQKHREGNKFQRFTGGPAPVHKLGHFGMCVTDFAAAYRFYTTRFNFASSDVVYDDTDTSGDMTTFLHLGRGDELVDHHCFFFEGPVRHVHHASYETYDVDTQPLGHDGLCSKGYEDCRGVRRHLMGSQIFDHWFDPSRFVLEHYVDGDLVNRQGTTRLL</sequence>
<dbReference type="InterPro" id="IPR037523">
    <property type="entry name" value="VOC_core"/>
</dbReference>
<dbReference type="PROSITE" id="PS51819">
    <property type="entry name" value="VOC"/>
    <property type="match status" value="1"/>
</dbReference>
<dbReference type="OrthoDB" id="3360610at2759"/>
<dbReference type="PANTHER" id="PTHR43048">
    <property type="entry name" value="METHYLMALONYL-COA EPIMERASE"/>
    <property type="match status" value="1"/>
</dbReference>
<dbReference type="Proteomes" id="UP000018087">
    <property type="component" value="Unassembled WGS sequence"/>
</dbReference>
<name>U7PX10_SPOS1</name>
<evidence type="ECO:0000259" key="2">
    <source>
        <dbReference type="PROSITE" id="PS51819"/>
    </source>
</evidence>
<feature type="domain" description="VOC" evidence="2">
    <location>
        <begin position="83"/>
        <end position="207"/>
    </location>
</feature>
<accession>U7PX10</accession>
<dbReference type="Pfam" id="PF00903">
    <property type="entry name" value="Glyoxalase"/>
    <property type="match status" value="1"/>
</dbReference>
<reference evidence="4" key="1">
    <citation type="journal article" date="2014" name="Genome Announc.">
        <title>Genome sequence of the pathogenic fungus Sporothrix schenckii (ATCC 58251).</title>
        <authorList>
            <person name="Cuomo C.A."/>
            <person name="Rodriguez-Del Valle N."/>
            <person name="Perez-Sanchez L."/>
            <person name="Abouelleil A."/>
            <person name="Goldberg J."/>
            <person name="Young S."/>
            <person name="Zeng Q."/>
            <person name="Birren B.W."/>
        </authorList>
    </citation>
    <scope>NUCLEOTIDE SEQUENCE [LARGE SCALE GENOMIC DNA]</scope>
    <source>
        <strain evidence="4">ATCC 58251 / de Perez 2211183</strain>
    </source>
</reference>
<evidence type="ECO:0000313" key="4">
    <source>
        <dbReference type="Proteomes" id="UP000018087"/>
    </source>
</evidence>
<dbReference type="InterPro" id="IPR004360">
    <property type="entry name" value="Glyas_Fos-R_dOase_dom"/>
</dbReference>
<organism evidence="3 4">
    <name type="scientific">Sporothrix schenckii (strain ATCC 58251 / de Perez 2211183)</name>
    <name type="common">Rose-picker's disease fungus</name>
    <dbReference type="NCBI Taxonomy" id="1391915"/>
    <lineage>
        <taxon>Eukaryota</taxon>
        <taxon>Fungi</taxon>
        <taxon>Dikarya</taxon>
        <taxon>Ascomycota</taxon>
        <taxon>Pezizomycotina</taxon>
        <taxon>Sordariomycetes</taxon>
        <taxon>Sordariomycetidae</taxon>
        <taxon>Ophiostomatales</taxon>
        <taxon>Ophiostomataceae</taxon>
        <taxon>Sporothrix</taxon>
    </lineage>
</organism>
<dbReference type="PANTHER" id="PTHR43048:SF3">
    <property type="entry name" value="METHYLMALONYL-COA EPIMERASE, MITOCHONDRIAL"/>
    <property type="match status" value="1"/>
</dbReference>
<dbReference type="InterPro" id="IPR051785">
    <property type="entry name" value="MMCE/EMCE_epimerase"/>
</dbReference>
<dbReference type="eggNOG" id="ENOG502RMEJ">
    <property type="taxonomic scope" value="Eukaryota"/>
</dbReference>
<dbReference type="GO" id="GO:0005739">
    <property type="term" value="C:mitochondrion"/>
    <property type="evidence" value="ECO:0007669"/>
    <property type="project" value="TreeGrafter"/>
</dbReference>
<keyword evidence="4" id="KW-1185">Reference proteome</keyword>
<keyword evidence="1" id="KW-0479">Metal-binding</keyword>
<dbReference type="EMBL" id="KI440845">
    <property type="protein sequence ID" value="ERS99451.1"/>
    <property type="molecule type" value="Genomic_DNA"/>
</dbReference>
<dbReference type="HOGENOM" id="CLU_052361_0_0_1"/>
<dbReference type="SUPFAM" id="SSF54593">
    <property type="entry name" value="Glyoxalase/Bleomycin resistance protein/Dihydroxybiphenyl dioxygenase"/>
    <property type="match status" value="1"/>
</dbReference>